<evidence type="ECO:0000313" key="3">
    <source>
        <dbReference type="Proteomes" id="UP001370758"/>
    </source>
</evidence>
<evidence type="ECO:0000256" key="1">
    <source>
        <dbReference type="SAM" id="MobiDB-lite"/>
    </source>
</evidence>
<protein>
    <recommendedName>
        <fullName evidence="4">F-box domain-containing protein</fullName>
    </recommendedName>
</protein>
<keyword evidence="3" id="KW-1185">Reference proteome</keyword>
<dbReference type="Proteomes" id="UP001370758">
    <property type="component" value="Unassembled WGS sequence"/>
</dbReference>
<gene>
    <name evidence="2" type="ORF">TWF481_000253</name>
</gene>
<evidence type="ECO:0000313" key="2">
    <source>
        <dbReference type="EMBL" id="KAK6511333.1"/>
    </source>
</evidence>
<feature type="region of interest" description="Disordered" evidence="1">
    <location>
        <begin position="444"/>
        <end position="468"/>
    </location>
</feature>
<reference evidence="2 3" key="1">
    <citation type="submission" date="2023-08" db="EMBL/GenBank/DDBJ databases">
        <authorList>
            <person name="Palmer J.M."/>
        </authorList>
    </citation>
    <scope>NUCLEOTIDE SEQUENCE [LARGE SCALE GENOMIC DNA]</scope>
    <source>
        <strain evidence="2 3">TWF481</strain>
    </source>
</reference>
<name>A0AAV9WNW6_9PEZI</name>
<dbReference type="EMBL" id="JAVHJL010000001">
    <property type="protein sequence ID" value="KAK6511333.1"/>
    <property type="molecule type" value="Genomic_DNA"/>
</dbReference>
<feature type="compositionally biased region" description="Acidic residues" evidence="1">
    <location>
        <begin position="454"/>
        <end position="468"/>
    </location>
</feature>
<dbReference type="AlphaFoldDB" id="A0AAV9WNW6"/>
<evidence type="ECO:0008006" key="4">
    <source>
        <dbReference type="Google" id="ProtNLM"/>
    </source>
</evidence>
<sequence length="499" mass="58947">MEESSPSTPAKRSLHLPPELWLQILPDLSPRDLKALHPNFPYQQLIHPFLFRRIKLSADSLAAFEEGGYLSYLRKNVKHITFTGLNERRLLQTLVLADLYTEVLESFTGVESLHIPFGATHHIREPLFIAILDRISLYPMYDTLKVLSVECEENQYKYDSDERRRLEAYLEEHKDDEDGFLFPLKKQWDWSHRDVSTTIEFPPALEEASIRKESYFYLEDNSSVYTNPFMIIQFSAATLRKLKISTERLHCGVKFDESFGSGRQREYDNLEKICYPNVTELWITIDYSVSNRNFWYLHQRFPHVEDLRIDGLAGYGSSIPQGKAIYKRLARLQYLKRVRLPWPAEEYYGMEETGDDKLVPQWRLRNAVDSWVNAGLEDLEEVMFVSRIRYAEKGKNTPIYKDANVLHFKVMKNWDEWELKWREATYTPEEMQTDDWCMDARQNDKWNTGKMPDEGEDEEEDYDEGADSEVEWRYDTPYWRHRLRGYPDSDGASLTSQNA</sequence>
<comment type="caution">
    <text evidence="2">The sequence shown here is derived from an EMBL/GenBank/DDBJ whole genome shotgun (WGS) entry which is preliminary data.</text>
</comment>
<accession>A0AAV9WNW6</accession>
<proteinExistence type="predicted"/>
<organism evidence="2 3">
    <name type="scientific">Arthrobotrys musiformis</name>
    <dbReference type="NCBI Taxonomy" id="47236"/>
    <lineage>
        <taxon>Eukaryota</taxon>
        <taxon>Fungi</taxon>
        <taxon>Dikarya</taxon>
        <taxon>Ascomycota</taxon>
        <taxon>Pezizomycotina</taxon>
        <taxon>Orbiliomycetes</taxon>
        <taxon>Orbiliales</taxon>
        <taxon>Orbiliaceae</taxon>
        <taxon>Arthrobotrys</taxon>
    </lineage>
</organism>